<dbReference type="Proteomes" id="UP000593577">
    <property type="component" value="Unassembled WGS sequence"/>
</dbReference>
<keyword evidence="1" id="KW-0472">Membrane</keyword>
<evidence type="ECO:0000313" key="3">
    <source>
        <dbReference type="Proteomes" id="UP000593577"/>
    </source>
</evidence>
<protein>
    <submittedName>
        <fullName evidence="2">Uncharacterized protein</fullName>
    </submittedName>
</protein>
<keyword evidence="1" id="KW-0812">Transmembrane</keyword>
<sequence>MGKLMKQYLMRLKVKVLESSLRLRSRKKSKREMRLNILIVMIMGAYLGQMMMTVLMLVKEEVGSPHTIQTHQVHTSVLDSV</sequence>
<evidence type="ECO:0000313" key="2">
    <source>
        <dbReference type="EMBL" id="MBA0697320.1"/>
    </source>
</evidence>
<keyword evidence="1" id="KW-1133">Transmembrane helix</keyword>
<feature type="transmembrane region" description="Helical" evidence="1">
    <location>
        <begin position="35"/>
        <end position="58"/>
    </location>
</feature>
<dbReference type="AlphaFoldDB" id="A0A7J8YDF1"/>
<dbReference type="EMBL" id="JABFAA010000012">
    <property type="protein sequence ID" value="MBA0697320.1"/>
    <property type="molecule type" value="Genomic_DNA"/>
</dbReference>
<accession>A0A7J8YDF1</accession>
<proteinExistence type="predicted"/>
<evidence type="ECO:0000256" key="1">
    <source>
        <dbReference type="SAM" id="Phobius"/>
    </source>
</evidence>
<comment type="caution">
    <text evidence="2">The sequence shown here is derived from an EMBL/GenBank/DDBJ whole genome shotgun (WGS) entry which is preliminary data.</text>
</comment>
<reference evidence="2 3" key="1">
    <citation type="journal article" date="2019" name="Genome Biol. Evol.">
        <title>Insights into the evolution of the New World diploid cottons (Gossypium, subgenus Houzingenia) based on genome sequencing.</title>
        <authorList>
            <person name="Grover C.E."/>
            <person name="Arick M.A. 2nd"/>
            <person name="Thrash A."/>
            <person name="Conover J.L."/>
            <person name="Sanders W.S."/>
            <person name="Peterson D.G."/>
            <person name="Frelichowski J.E."/>
            <person name="Scheffler J.A."/>
            <person name="Scheffler B.E."/>
            <person name="Wendel J.F."/>
        </authorList>
    </citation>
    <scope>NUCLEOTIDE SEQUENCE [LARGE SCALE GENOMIC DNA]</scope>
    <source>
        <strain evidence="2">185</strain>
        <tissue evidence="2">Leaf</tissue>
    </source>
</reference>
<gene>
    <name evidence="2" type="ORF">Goari_020865</name>
</gene>
<keyword evidence="3" id="KW-1185">Reference proteome</keyword>
<name>A0A7J8YDF1_GOSAI</name>
<organism evidence="2 3">
    <name type="scientific">Gossypium aridum</name>
    <name type="common">American cotton</name>
    <name type="synonym">Erioxylum aridum</name>
    <dbReference type="NCBI Taxonomy" id="34290"/>
    <lineage>
        <taxon>Eukaryota</taxon>
        <taxon>Viridiplantae</taxon>
        <taxon>Streptophyta</taxon>
        <taxon>Embryophyta</taxon>
        <taxon>Tracheophyta</taxon>
        <taxon>Spermatophyta</taxon>
        <taxon>Magnoliopsida</taxon>
        <taxon>eudicotyledons</taxon>
        <taxon>Gunneridae</taxon>
        <taxon>Pentapetalae</taxon>
        <taxon>rosids</taxon>
        <taxon>malvids</taxon>
        <taxon>Malvales</taxon>
        <taxon>Malvaceae</taxon>
        <taxon>Malvoideae</taxon>
        <taxon>Gossypium</taxon>
    </lineage>
</organism>